<keyword evidence="4" id="KW-0812">Transmembrane</keyword>
<dbReference type="InterPro" id="IPR050768">
    <property type="entry name" value="UPF0353/GerABKA_families"/>
</dbReference>
<keyword evidence="4" id="KW-1133">Transmembrane helix</keyword>
<keyword evidence="6" id="KW-1185">Reference proteome</keyword>
<evidence type="ECO:0000313" key="6">
    <source>
        <dbReference type="Proteomes" id="UP001575622"/>
    </source>
</evidence>
<dbReference type="PANTHER" id="PTHR22550:SF5">
    <property type="entry name" value="LEUCINE ZIPPER PROTEIN 4"/>
    <property type="match status" value="1"/>
</dbReference>
<dbReference type="InterPro" id="IPR004995">
    <property type="entry name" value="Spore_Ger"/>
</dbReference>
<evidence type="ECO:0000256" key="1">
    <source>
        <dbReference type="ARBA" id="ARBA00005278"/>
    </source>
</evidence>
<feature type="region of interest" description="Disordered" evidence="3">
    <location>
        <begin position="504"/>
        <end position="527"/>
    </location>
</feature>
<keyword evidence="2 4" id="KW-0472">Membrane</keyword>
<reference evidence="5 6" key="1">
    <citation type="submission" date="2024-09" db="EMBL/GenBank/DDBJ databases">
        <authorList>
            <person name="Makale K.P.P."/>
            <person name="Makhzoum A."/>
            <person name="Rantong G."/>
            <person name="Rahube T.O."/>
        </authorList>
    </citation>
    <scope>NUCLEOTIDE SEQUENCE [LARGE SCALE GENOMIC DNA]</scope>
    <source>
        <strain evidence="5 6">KM_D13</strain>
    </source>
</reference>
<evidence type="ECO:0000313" key="5">
    <source>
        <dbReference type="EMBL" id="MFB0844745.1"/>
    </source>
</evidence>
<accession>A0ABV4V450</accession>
<sequence>MKKWMKLSRSHKVIQELNPVSEPKMVMNHELDLNRILLEKTFVNCSDIVFRPVDLFGNHHAMLVYVDGMVDTMLLEHEFMQTLRDSESQCEENSLLSLAEQLRHTLRTGQIRTADTLNDLVKGVLDGGVAVVIDGELNVMIVGMERVPSRSLDEPDAEPLIRGPREGFIEQVQTNMILLRKRLKTPRLKMESFTVGELTQTKVKVVYIDGIATDSVVQEVRERISRIEIDGVIESNYIEEFIEDMPFSPFPQVQTTERPDIVVANLLEGKIAILVDGTPVTLIVPITFWNLLLSAEDYYERFLVVSFIRCIRFMFIFISLFLPSIYVAVASFHTEMIPTNLLLSIAGARESSPFPALAEALFLELIFEGLREAGIRLPKQVGPAVSIVGGLVIGQSAVQAGIVSAPMVIVVSLTGIANFTTPRFNVALSTRLLRFPLILLAGTLGLYGIGLGFACILIHLNTLRSFGIPYFEPVAPLSLGGLKDVLIRAPHWAMKLHPRIIGNKEPLRSGQQPGPYQSDGMDKKGGK</sequence>
<gene>
    <name evidence="5" type="ORF">ACEU3E_21395</name>
</gene>
<evidence type="ECO:0000256" key="3">
    <source>
        <dbReference type="SAM" id="MobiDB-lite"/>
    </source>
</evidence>
<proteinExistence type="inferred from homology"/>
<name>A0ABV4V450_9BACL</name>
<feature type="transmembrane region" description="Helical" evidence="4">
    <location>
        <begin position="311"/>
        <end position="332"/>
    </location>
</feature>
<dbReference type="PIRSF" id="PIRSF005690">
    <property type="entry name" value="GerBA"/>
    <property type="match status" value="1"/>
</dbReference>
<evidence type="ECO:0000256" key="2">
    <source>
        <dbReference type="ARBA" id="ARBA00023136"/>
    </source>
</evidence>
<dbReference type="EMBL" id="JBHDLN010000011">
    <property type="protein sequence ID" value="MFB0844745.1"/>
    <property type="molecule type" value="Genomic_DNA"/>
</dbReference>
<feature type="transmembrane region" description="Helical" evidence="4">
    <location>
        <begin position="391"/>
        <end position="417"/>
    </location>
</feature>
<evidence type="ECO:0000256" key="4">
    <source>
        <dbReference type="SAM" id="Phobius"/>
    </source>
</evidence>
<comment type="caution">
    <text evidence="5">The sequence shown here is derived from an EMBL/GenBank/DDBJ whole genome shotgun (WGS) entry which is preliminary data.</text>
</comment>
<dbReference type="RefSeq" id="WP_373955085.1">
    <property type="nucleotide sequence ID" value="NZ_JBHDLN010000011.1"/>
</dbReference>
<dbReference type="Pfam" id="PF03323">
    <property type="entry name" value="GerA"/>
    <property type="match status" value="1"/>
</dbReference>
<organism evidence="5 6">
    <name type="scientific">Paenibacillus oleatilyticus</name>
    <dbReference type="NCBI Taxonomy" id="2594886"/>
    <lineage>
        <taxon>Bacteria</taxon>
        <taxon>Bacillati</taxon>
        <taxon>Bacillota</taxon>
        <taxon>Bacilli</taxon>
        <taxon>Bacillales</taxon>
        <taxon>Paenibacillaceae</taxon>
        <taxon>Paenibacillus</taxon>
    </lineage>
</organism>
<feature type="transmembrane region" description="Helical" evidence="4">
    <location>
        <begin position="437"/>
        <end position="460"/>
    </location>
</feature>
<dbReference type="Proteomes" id="UP001575622">
    <property type="component" value="Unassembled WGS sequence"/>
</dbReference>
<dbReference type="PANTHER" id="PTHR22550">
    <property type="entry name" value="SPORE GERMINATION PROTEIN"/>
    <property type="match status" value="1"/>
</dbReference>
<comment type="similarity">
    <text evidence="1">Belongs to the GerABKA family.</text>
</comment>
<protein>
    <submittedName>
        <fullName evidence="5">Spore germination protein</fullName>
    </submittedName>
</protein>